<dbReference type="InterPro" id="IPR014030">
    <property type="entry name" value="Ketoacyl_synth_N"/>
</dbReference>
<proteinExistence type="predicted"/>
<sequence length="357" mass="39878">MKAYIKGIGNISPQQTWGYNNFLDPPLEYHRNDLMAVEPDYSQWINPQQLRRMSRVIKMGVTSALMALKDAELEKPDAIITGTGYGCVQDTTSFLTKITDFNEQALNPTPFIQSTHNTIGSQIALLLQCHGYNQTYVHGAFSFEHALLDALMSLQENSAQSILVGGVDELTQISHAIHTRFDKYRREVKSTLTLFDAAEAGTVAGEGAAYFVLSGKDDTQTKACIHAVDTLFQPVQETLLAWIESFVRDRINIPFEDIDLVLLGKSGDEKADKQIDLMAKTYFPGASLGVYKHLCGEHSVSSSFALALATEILLSQHIPEPVIHKAVSRPIRNVLIYNPYFYQHHSLIFLTECHDIK</sequence>
<reference evidence="3 4" key="1">
    <citation type="submission" date="2018-06" db="EMBL/GenBank/DDBJ databases">
        <title>Chryseolinea flavus sp. nov., a member of the phylum Bacteroidetes isolated from soil.</title>
        <authorList>
            <person name="Li Y."/>
            <person name="Wang J."/>
        </authorList>
    </citation>
    <scope>NUCLEOTIDE SEQUENCE [LARGE SCALE GENOMIC DNA]</scope>
    <source>
        <strain evidence="3 4">SDU1-6</strain>
    </source>
</reference>
<dbReference type="Proteomes" id="UP000251889">
    <property type="component" value="Unassembled WGS sequence"/>
</dbReference>
<evidence type="ECO:0000259" key="2">
    <source>
        <dbReference type="Pfam" id="PF00109"/>
    </source>
</evidence>
<evidence type="ECO:0000313" key="3">
    <source>
        <dbReference type="EMBL" id="RAW00149.1"/>
    </source>
</evidence>
<dbReference type="OrthoDB" id="1404523at2"/>
<dbReference type="EMBL" id="QMFY01000008">
    <property type="protein sequence ID" value="RAW00149.1"/>
    <property type="molecule type" value="Genomic_DNA"/>
</dbReference>
<dbReference type="GO" id="GO:0006633">
    <property type="term" value="P:fatty acid biosynthetic process"/>
    <property type="evidence" value="ECO:0007669"/>
    <property type="project" value="TreeGrafter"/>
</dbReference>
<protein>
    <recommendedName>
        <fullName evidence="2">Beta-ketoacyl synthase-like N-terminal domain-containing protein</fullName>
    </recommendedName>
</protein>
<keyword evidence="1" id="KW-0808">Transferase</keyword>
<dbReference type="Pfam" id="PF00109">
    <property type="entry name" value="ketoacyl-synt"/>
    <property type="match status" value="1"/>
</dbReference>
<gene>
    <name evidence="3" type="ORF">DQQ10_16505</name>
</gene>
<dbReference type="PANTHER" id="PTHR11712:SF336">
    <property type="entry name" value="3-OXOACYL-[ACYL-CARRIER-PROTEIN] SYNTHASE, MITOCHONDRIAL"/>
    <property type="match status" value="1"/>
</dbReference>
<evidence type="ECO:0000313" key="4">
    <source>
        <dbReference type="Proteomes" id="UP000251889"/>
    </source>
</evidence>
<accession>A0A364Y0F3</accession>
<dbReference type="Gene3D" id="3.40.47.10">
    <property type="match status" value="1"/>
</dbReference>
<evidence type="ECO:0000256" key="1">
    <source>
        <dbReference type="ARBA" id="ARBA00022679"/>
    </source>
</evidence>
<dbReference type="PANTHER" id="PTHR11712">
    <property type="entry name" value="POLYKETIDE SYNTHASE-RELATED"/>
    <property type="match status" value="1"/>
</dbReference>
<keyword evidence="4" id="KW-1185">Reference proteome</keyword>
<dbReference type="InterPro" id="IPR000794">
    <property type="entry name" value="Beta-ketoacyl_synthase"/>
</dbReference>
<dbReference type="GO" id="GO:0004315">
    <property type="term" value="F:3-oxoacyl-[acyl-carrier-protein] synthase activity"/>
    <property type="evidence" value="ECO:0007669"/>
    <property type="project" value="TreeGrafter"/>
</dbReference>
<feature type="domain" description="Beta-ketoacyl synthase-like N-terminal" evidence="2">
    <location>
        <begin position="43"/>
        <end position="217"/>
    </location>
</feature>
<name>A0A364Y0F3_9BACT</name>
<organism evidence="3 4">
    <name type="scientific">Pseudochryseolinea flava</name>
    <dbReference type="NCBI Taxonomy" id="2059302"/>
    <lineage>
        <taxon>Bacteria</taxon>
        <taxon>Pseudomonadati</taxon>
        <taxon>Bacteroidota</taxon>
        <taxon>Cytophagia</taxon>
        <taxon>Cytophagales</taxon>
        <taxon>Fulvivirgaceae</taxon>
        <taxon>Pseudochryseolinea</taxon>
    </lineage>
</organism>
<dbReference type="InterPro" id="IPR016039">
    <property type="entry name" value="Thiolase-like"/>
</dbReference>
<comment type="caution">
    <text evidence="3">The sequence shown here is derived from an EMBL/GenBank/DDBJ whole genome shotgun (WGS) entry which is preliminary data.</text>
</comment>
<dbReference type="AlphaFoldDB" id="A0A364Y0F3"/>
<dbReference type="SUPFAM" id="SSF53901">
    <property type="entry name" value="Thiolase-like"/>
    <property type="match status" value="1"/>
</dbReference>
<dbReference type="RefSeq" id="WP_112747987.1">
    <property type="nucleotide sequence ID" value="NZ_QMFY01000008.1"/>
</dbReference>